<name>A0A256GHU8_9HYPH</name>
<accession>A0A256GHU8</accession>
<dbReference type="Proteomes" id="UP000216188">
    <property type="component" value="Unassembled WGS sequence"/>
</dbReference>
<dbReference type="AlphaFoldDB" id="A0A256GHU8"/>
<sequence length="37" mass="4195">MRPHPLEQMQHFCYSPVCAVVVVEGATVRDIRTETPP</sequence>
<protein>
    <submittedName>
        <fullName evidence="1">Uncharacterized protein</fullName>
    </submittedName>
</protein>
<evidence type="ECO:0000313" key="2">
    <source>
        <dbReference type="Proteomes" id="UP000216188"/>
    </source>
</evidence>
<comment type="caution">
    <text evidence="1">The sequence shown here is derived from an EMBL/GenBank/DDBJ whole genome shotgun (WGS) entry which is preliminary data.</text>
</comment>
<proteinExistence type="predicted"/>
<gene>
    <name evidence="1" type="ORF">CEV34_2239</name>
</gene>
<dbReference type="EMBL" id="NNRM01000018">
    <property type="protein sequence ID" value="OYR26510.1"/>
    <property type="molecule type" value="Genomic_DNA"/>
</dbReference>
<organism evidence="1 2">
    <name type="scientific">Brucella pseudogrignonensis</name>
    <dbReference type="NCBI Taxonomy" id="419475"/>
    <lineage>
        <taxon>Bacteria</taxon>
        <taxon>Pseudomonadati</taxon>
        <taxon>Pseudomonadota</taxon>
        <taxon>Alphaproteobacteria</taxon>
        <taxon>Hyphomicrobiales</taxon>
        <taxon>Brucellaceae</taxon>
        <taxon>Brucella/Ochrobactrum group</taxon>
        <taxon>Brucella</taxon>
    </lineage>
</organism>
<keyword evidence="2" id="KW-1185">Reference proteome</keyword>
<reference evidence="1 2" key="1">
    <citation type="submission" date="2017-07" db="EMBL/GenBank/DDBJ databases">
        <title>Phylogenetic study on the rhizospheric bacterium Ochrobactrum sp. A44.</title>
        <authorList>
            <person name="Krzyzanowska D.M."/>
            <person name="Ossowicki A."/>
            <person name="Rajewska M."/>
            <person name="Maciag T."/>
            <person name="Kaczynski Z."/>
            <person name="Czerwicka M."/>
            <person name="Jafra S."/>
        </authorList>
    </citation>
    <scope>NUCLEOTIDE SEQUENCE [LARGE SCALE GENOMIC DNA]</scope>
    <source>
        <strain evidence="1 2">CCUG 30717</strain>
    </source>
</reference>
<evidence type="ECO:0000313" key="1">
    <source>
        <dbReference type="EMBL" id="OYR26510.1"/>
    </source>
</evidence>